<name>A0A914Y0Q1_9BILA</name>
<evidence type="ECO:0000256" key="1">
    <source>
        <dbReference type="SAM" id="MobiDB-lite"/>
    </source>
</evidence>
<feature type="compositionally biased region" description="Low complexity" evidence="1">
    <location>
        <begin position="18"/>
        <end position="45"/>
    </location>
</feature>
<dbReference type="AlphaFoldDB" id="A0A914Y0Q1"/>
<feature type="region of interest" description="Disordered" evidence="1">
    <location>
        <begin position="1"/>
        <end position="45"/>
    </location>
</feature>
<accession>A0A914Y0Q1</accession>
<reference evidence="3" key="1">
    <citation type="submission" date="2022-11" db="UniProtKB">
        <authorList>
            <consortium name="WormBaseParasite"/>
        </authorList>
    </citation>
    <scope>IDENTIFICATION</scope>
</reference>
<sequence>MGFRYREVKSEPSGPSNATQALPSTTTASSTTTPPSTEPPFTASTSARTAVTDTLLTSSSRYRLRLTTATATKCSKCGQKTPPMVTGILLDNYHVEMYFHDNTYIVVDTVASFSSNLQIYLPFDQVAICSSNSLTAMNYTVENQEWLRFLKSCTHLEVTGDYFRDTALQFTECSEALHRLQLDTDFS</sequence>
<protein>
    <submittedName>
        <fullName evidence="3">Uncharacterized protein</fullName>
    </submittedName>
</protein>
<evidence type="ECO:0000313" key="3">
    <source>
        <dbReference type="WBParaSite" id="PSU_v2.g11430.t1"/>
    </source>
</evidence>
<evidence type="ECO:0000313" key="2">
    <source>
        <dbReference type="Proteomes" id="UP000887577"/>
    </source>
</evidence>
<feature type="compositionally biased region" description="Basic and acidic residues" evidence="1">
    <location>
        <begin position="1"/>
        <end position="10"/>
    </location>
</feature>
<dbReference type="WBParaSite" id="PSU_v2.g11430.t1">
    <property type="protein sequence ID" value="PSU_v2.g11430.t1"/>
    <property type="gene ID" value="PSU_v2.g11430"/>
</dbReference>
<proteinExistence type="predicted"/>
<organism evidence="2 3">
    <name type="scientific">Panagrolaimus superbus</name>
    <dbReference type="NCBI Taxonomy" id="310955"/>
    <lineage>
        <taxon>Eukaryota</taxon>
        <taxon>Metazoa</taxon>
        <taxon>Ecdysozoa</taxon>
        <taxon>Nematoda</taxon>
        <taxon>Chromadorea</taxon>
        <taxon>Rhabditida</taxon>
        <taxon>Tylenchina</taxon>
        <taxon>Panagrolaimomorpha</taxon>
        <taxon>Panagrolaimoidea</taxon>
        <taxon>Panagrolaimidae</taxon>
        <taxon>Panagrolaimus</taxon>
    </lineage>
</organism>
<keyword evidence="2" id="KW-1185">Reference proteome</keyword>
<dbReference type="Proteomes" id="UP000887577">
    <property type="component" value="Unplaced"/>
</dbReference>